<proteinExistence type="predicted"/>
<accession>A0ABS1DVF9</accession>
<dbReference type="RefSeq" id="WP_200378770.1">
    <property type="nucleotide sequence ID" value="NZ_NRRU01000039.1"/>
</dbReference>
<protein>
    <submittedName>
        <fullName evidence="3">Pilus assembly protein PilV</fullName>
    </submittedName>
</protein>
<keyword evidence="2" id="KW-1133">Transmembrane helix</keyword>
<feature type="transmembrane region" description="Helical" evidence="2">
    <location>
        <begin position="21"/>
        <end position="41"/>
    </location>
</feature>
<organism evidence="3 4">
    <name type="scientific">Rubrivivax gelatinosus</name>
    <name type="common">Rhodocyclus gelatinosus</name>
    <name type="synonym">Rhodopseudomonas gelatinosa</name>
    <dbReference type="NCBI Taxonomy" id="28068"/>
    <lineage>
        <taxon>Bacteria</taxon>
        <taxon>Pseudomonadati</taxon>
        <taxon>Pseudomonadota</taxon>
        <taxon>Betaproteobacteria</taxon>
        <taxon>Burkholderiales</taxon>
        <taxon>Sphaerotilaceae</taxon>
        <taxon>Rubrivivax</taxon>
    </lineage>
</organism>
<evidence type="ECO:0000256" key="2">
    <source>
        <dbReference type="SAM" id="Phobius"/>
    </source>
</evidence>
<dbReference type="InterPro" id="IPR012902">
    <property type="entry name" value="N_methyl_site"/>
</dbReference>
<dbReference type="EMBL" id="NRRU01000039">
    <property type="protein sequence ID" value="MBK1713478.1"/>
    <property type="molecule type" value="Genomic_DNA"/>
</dbReference>
<dbReference type="Proteomes" id="UP001041814">
    <property type="component" value="Unassembled WGS sequence"/>
</dbReference>
<gene>
    <name evidence="3" type="ORF">CKO43_11890</name>
</gene>
<evidence type="ECO:0000313" key="4">
    <source>
        <dbReference type="Proteomes" id="UP001041814"/>
    </source>
</evidence>
<sequence length="161" mass="17257">MQRSDQLLTPRPGPARRRRGGFSLIDALVALAILSFGLLGLTRLQARSLSYGTEADQRARAVQLGSELLSTAMIDSSNAACYTLPAAGSCGSDSASDYAEAFETRVGEALPDGTVEVSYTAGTHRMTVLITWTGKGSRADDSKTEDDEDEKTRRMEASTYV</sequence>
<reference evidence="3" key="1">
    <citation type="submission" date="2017-08" db="EMBL/GenBank/DDBJ databases">
        <authorList>
            <person name="Imhoff J.F."/>
            <person name="Rahn T."/>
            <person name="Kuenzel S."/>
            <person name="Neulinger S.C."/>
        </authorList>
    </citation>
    <scope>NUCLEOTIDE SEQUENCE</scope>
    <source>
        <strain evidence="3">IM 151</strain>
    </source>
</reference>
<keyword evidence="4" id="KW-1185">Reference proteome</keyword>
<feature type="compositionally biased region" description="Basic and acidic residues" evidence="1">
    <location>
        <begin position="150"/>
        <end position="161"/>
    </location>
</feature>
<keyword evidence="2" id="KW-0472">Membrane</keyword>
<reference evidence="3" key="2">
    <citation type="journal article" date="2020" name="Microorganisms">
        <title>Osmotic Adaptation and Compatible Solute Biosynthesis of Phototrophic Bacteria as Revealed from Genome Analyses.</title>
        <authorList>
            <person name="Imhoff J.F."/>
            <person name="Rahn T."/>
            <person name="Kunzel S."/>
            <person name="Keller A."/>
            <person name="Neulinger S.C."/>
        </authorList>
    </citation>
    <scope>NUCLEOTIDE SEQUENCE</scope>
    <source>
        <strain evidence="3">IM 151</strain>
    </source>
</reference>
<comment type="caution">
    <text evidence="3">The sequence shown here is derived from an EMBL/GenBank/DDBJ whole genome shotgun (WGS) entry which is preliminary data.</text>
</comment>
<feature type="region of interest" description="Disordered" evidence="1">
    <location>
        <begin position="136"/>
        <end position="161"/>
    </location>
</feature>
<keyword evidence="2" id="KW-0812">Transmembrane</keyword>
<name>A0ABS1DVF9_RUBGE</name>
<evidence type="ECO:0000313" key="3">
    <source>
        <dbReference type="EMBL" id="MBK1713478.1"/>
    </source>
</evidence>
<dbReference type="Pfam" id="PF07963">
    <property type="entry name" value="N_methyl"/>
    <property type="match status" value="1"/>
</dbReference>
<evidence type="ECO:0000256" key="1">
    <source>
        <dbReference type="SAM" id="MobiDB-lite"/>
    </source>
</evidence>